<keyword evidence="4" id="KW-1185">Reference proteome</keyword>
<dbReference type="OrthoDB" id="4719016at2759"/>
<organism evidence="3 4">
    <name type="scientific">Stachybotrys elegans</name>
    <dbReference type="NCBI Taxonomy" id="80388"/>
    <lineage>
        <taxon>Eukaryota</taxon>
        <taxon>Fungi</taxon>
        <taxon>Dikarya</taxon>
        <taxon>Ascomycota</taxon>
        <taxon>Pezizomycotina</taxon>
        <taxon>Sordariomycetes</taxon>
        <taxon>Hypocreomycetidae</taxon>
        <taxon>Hypocreales</taxon>
        <taxon>Stachybotryaceae</taxon>
        <taxon>Stachybotrys</taxon>
    </lineage>
</organism>
<name>A0A8K0WKD1_9HYPO</name>
<dbReference type="Pfam" id="PF04607">
    <property type="entry name" value="RelA_SpoT"/>
    <property type="match status" value="1"/>
</dbReference>
<dbReference type="InterPro" id="IPR043519">
    <property type="entry name" value="NT_sf"/>
</dbReference>
<dbReference type="CDD" id="cd05399">
    <property type="entry name" value="NT_Rel-Spo_like"/>
    <property type="match status" value="1"/>
</dbReference>
<dbReference type="Proteomes" id="UP000813444">
    <property type="component" value="Unassembled WGS sequence"/>
</dbReference>
<dbReference type="PANTHER" id="PTHR41773:SF1">
    <property type="entry name" value="RELA_SPOT DOMAIN-CONTAINING PROTEIN"/>
    <property type="match status" value="1"/>
</dbReference>
<proteinExistence type="predicted"/>
<evidence type="ECO:0000259" key="2">
    <source>
        <dbReference type="SMART" id="SM00954"/>
    </source>
</evidence>
<dbReference type="AlphaFoldDB" id="A0A8K0WKD1"/>
<feature type="domain" description="RelA/SpoT" evidence="2">
    <location>
        <begin position="95"/>
        <end position="256"/>
    </location>
</feature>
<accession>A0A8K0WKD1</accession>
<dbReference type="GO" id="GO:0015969">
    <property type="term" value="P:guanosine tetraphosphate metabolic process"/>
    <property type="evidence" value="ECO:0007669"/>
    <property type="project" value="InterPro"/>
</dbReference>
<dbReference type="PANTHER" id="PTHR41773">
    <property type="entry name" value="GTP PYROPHOSPHATASE-RELATED"/>
    <property type="match status" value="1"/>
</dbReference>
<evidence type="ECO:0000256" key="1">
    <source>
        <dbReference type="SAM" id="MobiDB-lite"/>
    </source>
</evidence>
<feature type="region of interest" description="Disordered" evidence="1">
    <location>
        <begin position="175"/>
        <end position="194"/>
    </location>
</feature>
<evidence type="ECO:0000313" key="3">
    <source>
        <dbReference type="EMBL" id="KAH7304484.1"/>
    </source>
</evidence>
<reference evidence="3" key="1">
    <citation type="journal article" date="2021" name="Nat. Commun.">
        <title>Genetic determinants of endophytism in the Arabidopsis root mycobiome.</title>
        <authorList>
            <person name="Mesny F."/>
            <person name="Miyauchi S."/>
            <person name="Thiergart T."/>
            <person name="Pickel B."/>
            <person name="Atanasova L."/>
            <person name="Karlsson M."/>
            <person name="Huettel B."/>
            <person name="Barry K.W."/>
            <person name="Haridas S."/>
            <person name="Chen C."/>
            <person name="Bauer D."/>
            <person name="Andreopoulos W."/>
            <person name="Pangilinan J."/>
            <person name="LaButti K."/>
            <person name="Riley R."/>
            <person name="Lipzen A."/>
            <person name="Clum A."/>
            <person name="Drula E."/>
            <person name="Henrissat B."/>
            <person name="Kohler A."/>
            <person name="Grigoriev I.V."/>
            <person name="Martin F.M."/>
            <person name="Hacquard S."/>
        </authorList>
    </citation>
    <scope>NUCLEOTIDE SEQUENCE</scope>
    <source>
        <strain evidence="3">MPI-CAGE-CH-0235</strain>
    </source>
</reference>
<dbReference type="SMART" id="SM00954">
    <property type="entry name" value="RelA_SpoT"/>
    <property type="match status" value="1"/>
</dbReference>
<dbReference type="EMBL" id="JAGPNK010000023">
    <property type="protein sequence ID" value="KAH7304484.1"/>
    <property type="molecule type" value="Genomic_DNA"/>
</dbReference>
<comment type="caution">
    <text evidence="3">The sequence shown here is derived from an EMBL/GenBank/DDBJ whole genome shotgun (WGS) entry which is preliminary data.</text>
</comment>
<gene>
    <name evidence="3" type="ORF">B0I35DRAFT_465236</name>
</gene>
<evidence type="ECO:0000313" key="4">
    <source>
        <dbReference type="Proteomes" id="UP000813444"/>
    </source>
</evidence>
<sequence>MDEDEHFEKLLEEFQVELDIRGRSLDAQMLEAKRILESEDHGLRRTNDVRHTPISARLKDKAKALRTLRRRQEDRKRLRELKKYVEAREPGSWEQYCKEWNMEDKKDEAEPFQTLDDMFHAMHDLAGIRISIYFPNDIPNVISFLEDNFIVEKPSRKGGIARDFQKIRKLVERQRQLRESDAPEPKADDIGSVPQSTFDGYRAMHVVIRHKPNRLDFDKYVRGENLANIEVQIGSIIMHAWSDIEHDILYKPSQGGEASPDVVRMLDLINGIVMTGEVALQQLASVAAAEATRQAQDRQQKSHNWQYLVPWLDKYCATRNLARPREWKMIYPLFYVLRATDEHTFGRVEQLLDEIGPQQEHPQERLPALMLHHLGKDTYPFRDRGFEPQNLATTWNARYWATCLVNTINLSIFTNSFRALYDRIYQDWEDPNSKAVWEKRPYFADFLDLLHPTKPRRRTDGHDAMISFCKHLLSIQFSREVEWYALLPMKLASAGYTVRPRLSDEEEKSIADSNEPPPVFIPAYLQRFTWESWAPFAVVVSTINEDLRLTGDLYFTPRRETEDDRVWKTVLRDEYKSVVACTEFHHDVTLTFEDKPLRNFVHDLVQVLEIKVEPELTYNEVESLYAMARELNLLNNAEEISLLFKRTREMGIVDAGKYQEKYFESK</sequence>
<dbReference type="Gene3D" id="3.30.460.10">
    <property type="entry name" value="Beta Polymerase, domain 2"/>
    <property type="match status" value="1"/>
</dbReference>
<protein>
    <recommendedName>
        <fullName evidence="2">RelA/SpoT domain-containing protein</fullName>
    </recommendedName>
</protein>
<dbReference type="SUPFAM" id="SSF81301">
    <property type="entry name" value="Nucleotidyltransferase"/>
    <property type="match status" value="1"/>
</dbReference>
<dbReference type="InterPro" id="IPR007685">
    <property type="entry name" value="RelA_SpoT"/>
</dbReference>
<feature type="compositionally biased region" description="Basic and acidic residues" evidence="1">
    <location>
        <begin position="175"/>
        <end position="189"/>
    </location>
</feature>